<evidence type="ECO:0000313" key="2">
    <source>
        <dbReference type="Proteomes" id="UP000230002"/>
    </source>
</evidence>
<accession>A0A2G8S5L7</accession>
<comment type="caution">
    <text evidence="1">The sequence shown here is derived from an EMBL/GenBank/DDBJ whole genome shotgun (WGS) entry which is preliminary data.</text>
</comment>
<organism evidence="1 2">
    <name type="scientific">Ganoderma sinense ZZ0214-1</name>
    <dbReference type="NCBI Taxonomy" id="1077348"/>
    <lineage>
        <taxon>Eukaryota</taxon>
        <taxon>Fungi</taxon>
        <taxon>Dikarya</taxon>
        <taxon>Basidiomycota</taxon>
        <taxon>Agaricomycotina</taxon>
        <taxon>Agaricomycetes</taxon>
        <taxon>Polyporales</taxon>
        <taxon>Polyporaceae</taxon>
        <taxon>Ganoderma</taxon>
    </lineage>
</organism>
<gene>
    <name evidence="1" type="ORF">GSI_09127</name>
</gene>
<protein>
    <submittedName>
        <fullName evidence="1">Uncharacterized protein</fullName>
    </submittedName>
</protein>
<sequence length="86" mass="9385">MDPNKKIIDLTPEELAQLGYLTDRVAPGVKKRVEEVLANPKLLGEVTVFMVQCTIRRNPRQAAAPLRAADPLAPPTSVKCLPGCSY</sequence>
<proteinExistence type="predicted"/>
<dbReference type="Proteomes" id="UP000230002">
    <property type="component" value="Unassembled WGS sequence"/>
</dbReference>
<dbReference type="OrthoDB" id="3364808at2759"/>
<evidence type="ECO:0000313" key="1">
    <source>
        <dbReference type="EMBL" id="PIL29079.1"/>
    </source>
</evidence>
<name>A0A2G8S5L7_9APHY</name>
<reference evidence="1 2" key="1">
    <citation type="journal article" date="2015" name="Sci. Rep.">
        <title>Chromosome-level genome map provides insights into diverse defense mechanisms in the medicinal fungus Ganoderma sinense.</title>
        <authorList>
            <person name="Zhu Y."/>
            <person name="Xu J."/>
            <person name="Sun C."/>
            <person name="Zhou S."/>
            <person name="Xu H."/>
            <person name="Nelson D.R."/>
            <person name="Qian J."/>
            <person name="Song J."/>
            <person name="Luo H."/>
            <person name="Xiang L."/>
            <person name="Li Y."/>
            <person name="Xu Z."/>
            <person name="Ji A."/>
            <person name="Wang L."/>
            <person name="Lu S."/>
            <person name="Hayward A."/>
            <person name="Sun W."/>
            <person name="Li X."/>
            <person name="Schwartz D.C."/>
            <person name="Wang Y."/>
            <person name="Chen S."/>
        </authorList>
    </citation>
    <scope>NUCLEOTIDE SEQUENCE [LARGE SCALE GENOMIC DNA]</scope>
    <source>
        <strain evidence="1 2">ZZ0214-1</strain>
    </source>
</reference>
<dbReference type="EMBL" id="AYKW01000023">
    <property type="protein sequence ID" value="PIL29079.1"/>
    <property type="molecule type" value="Genomic_DNA"/>
</dbReference>
<dbReference type="AlphaFoldDB" id="A0A2G8S5L7"/>
<keyword evidence="2" id="KW-1185">Reference proteome</keyword>